<dbReference type="RefSeq" id="WP_032626764.1">
    <property type="nucleotide sequence ID" value="NZ_JPQU01000021.1"/>
</dbReference>
<dbReference type="PANTHER" id="PTHR30632">
    <property type="entry name" value="MOLYBDATE-BINDING PERIPLASMIC PROTEIN"/>
    <property type="match status" value="1"/>
</dbReference>
<evidence type="ECO:0000313" key="3">
    <source>
        <dbReference type="Proteomes" id="UP000028631"/>
    </source>
</evidence>
<dbReference type="AlphaFoldDB" id="A0A085VNU5"/>
<dbReference type="InterPro" id="IPR050682">
    <property type="entry name" value="ModA/WtpA"/>
</dbReference>
<dbReference type="GO" id="GO:0030973">
    <property type="term" value="F:molybdate ion binding"/>
    <property type="evidence" value="ECO:0007669"/>
    <property type="project" value="TreeGrafter"/>
</dbReference>
<sequence>MKKFLPYLLGAALSFSPVALVSAATAAKPVSLVILSSGGIMGAFNAISADYEQRTGVRLVIEAAPSMGATPQAIPNRLDRNEPADVVLMVSSALDKLIKNGQVDPKSRVDLGKSYIAMAIRHGDPKPDIRTMEAFKQTLIDAKSIAYSDSASGVYLSRVLFNQMHIADRLQSKSRMIPAEPVGEVVARGEAQLGFQQLSELKPVQGIDIIGLIPEQAQQMTLYSGGVSTRSAHPEQARELLQYLGSQAAAGAIKNSGLDPVAR</sequence>
<dbReference type="PATRIC" id="fig|317.175.peg.1123"/>
<evidence type="ECO:0000313" key="2">
    <source>
        <dbReference type="EMBL" id="KFE57108.1"/>
    </source>
</evidence>
<dbReference type="Pfam" id="PF13531">
    <property type="entry name" value="SBP_bac_11"/>
    <property type="match status" value="1"/>
</dbReference>
<dbReference type="PANTHER" id="PTHR30632:SF11">
    <property type="entry name" value="BLR4797 PROTEIN"/>
    <property type="match status" value="1"/>
</dbReference>
<keyword evidence="3" id="KW-1185">Reference proteome</keyword>
<dbReference type="EMBL" id="JPQU01000021">
    <property type="protein sequence ID" value="KFE57108.1"/>
    <property type="molecule type" value="Genomic_DNA"/>
</dbReference>
<evidence type="ECO:0000256" key="1">
    <source>
        <dbReference type="SAM" id="SignalP"/>
    </source>
</evidence>
<name>A0A085VNU5_PSESX</name>
<feature type="chain" id="PRO_5001799090" evidence="1">
    <location>
        <begin position="24"/>
        <end position="263"/>
    </location>
</feature>
<proteinExistence type="predicted"/>
<feature type="signal peptide" evidence="1">
    <location>
        <begin position="1"/>
        <end position="23"/>
    </location>
</feature>
<dbReference type="Proteomes" id="UP000028631">
    <property type="component" value="Unassembled WGS sequence"/>
</dbReference>
<dbReference type="Gene3D" id="3.40.190.10">
    <property type="entry name" value="Periplasmic binding protein-like II"/>
    <property type="match status" value="2"/>
</dbReference>
<organism evidence="2 3">
    <name type="scientific">Pseudomonas syringae</name>
    <dbReference type="NCBI Taxonomy" id="317"/>
    <lineage>
        <taxon>Bacteria</taxon>
        <taxon>Pseudomonadati</taxon>
        <taxon>Pseudomonadota</taxon>
        <taxon>Gammaproteobacteria</taxon>
        <taxon>Pseudomonadales</taxon>
        <taxon>Pseudomonadaceae</taxon>
        <taxon>Pseudomonas</taxon>
    </lineage>
</organism>
<dbReference type="OrthoDB" id="8216219at2"/>
<dbReference type="GO" id="GO:0015689">
    <property type="term" value="P:molybdate ion transport"/>
    <property type="evidence" value="ECO:0007669"/>
    <property type="project" value="TreeGrafter"/>
</dbReference>
<reference evidence="2 3" key="1">
    <citation type="submission" date="2014-07" db="EMBL/GenBank/DDBJ databases">
        <title>Draft Genome Sequences of Environmental Pseudomonas syringae strains.</title>
        <authorList>
            <person name="Baltrus D.A."/>
            <person name="Berge O."/>
            <person name="Morris C."/>
        </authorList>
    </citation>
    <scope>NUCLEOTIDE SEQUENCE [LARGE SCALE GENOMIC DNA]</scope>
    <source>
        <strain evidence="2 3">GAW0119</strain>
    </source>
</reference>
<accession>A0A085VNU5</accession>
<protein>
    <submittedName>
        <fullName evidence="2">ABC transporter substrate-binding protein</fullName>
    </submittedName>
</protein>
<dbReference type="SUPFAM" id="SSF53850">
    <property type="entry name" value="Periplasmic binding protein-like II"/>
    <property type="match status" value="1"/>
</dbReference>
<comment type="caution">
    <text evidence="2">The sequence shown here is derived from an EMBL/GenBank/DDBJ whole genome shotgun (WGS) entry which is preliminary data.</text>
</comment>
<gene>
    <name evidence="2" type="ORF">IV01_05335</name>
</gene>
<keyword evidence="1" id="KW-0732">Signal</keyword>